<evidence type="ECO:0000313" key="2">
    <source>
        <dbReference type="Proteomes" id="UP000055702"/>
    </source>
</evidence>
<reference evidence="1 2" key="1">
    <citation type="submission" date="2016-01" db="EMBL/GenBank/DDBJ databases">
        <title>Draft genome of the antarctic isolate Shewanella frigidimarina Ag06-30.</title>
        <authorList>
            <person name="Parmeciano Di Noto G."/>
            <person name="Vazquez S."/>
            <person name="Mac Cormack W."/>
            <person name="Iriarte A."/>
            <person name="Quiroga C."/>
        </authorList>
    </citation>
    <scope>NUCLEOTIDE SEQUENCE [LARGE SCALE GENOMIC DNA]</scope>
    <source>
        <strain evidence="1 2">Ag06-30</strain>
    </source>
</reference>
<dbReference type="AlphaFoldDB" id="A0A106BWC1"/>
<evidence type="ECO:0000313" key="1">
    <source>
        <dbReference type="EMBL" id="KVW99840.1"/>
    </source>
</evidence>
<gene>
    <name evidence="1" type="ORF">AWJ07_11095</name>
</gene>
<organism evidence="1">
    <name type="scientific">Shewanella frigidimarina</name>
    <dbReference type="NCBI Taxonomy" id="56812"/>
    <lineage>
        <taxon>Bacteria</taxon>
        <taxon>Pseudomonadati</taxon>
        <taxon>Pseudomonadota</taxon>
        <taxon>Gammaproteobacteria</taxon>
        <taxon>Alteromonadales</taxon>
        <taxon>Shewanellaceae</taxon>
        <taxon>Shewanella</taxon>
    </lineage>
</organism>
<protein>
    <submittedName>
        <fullName evidence="1">Uncharacterized protein</fullName>
    </submittedName>
</protein>
<name>A0A106BWC1_SHEFR</name>
<comment type="caution">
    <text evidence="1">The sequence shown here is derived from an EMBL/GenBank/DDBJ whole genome shotgun (WGS) entry which is preliminary data.</text>
</comment>
<accession>A0A106BWC1</accession>
<proteinExistence type="predicted"/>
<sequence>MPLSNADRWAEICEIQSSLMRNLASQFPQRNEQLQNLADGWQGVKKQAQGQSLTGLNTK</sequence>
<dbReference type="EMBL" id="LRDC01000090">
    <property type="protein sequence ID" value="KVW99840.1"/>
    <property type="molecule type" value="Genomic_DNA"/>
</dbReference>
<dbReference type="RefSeq" id="WP_059748023.1">
    <property type="nucleotide sequence ID" value="NZ_JBOZOX010000002.1"/>
</dbReference>
<dbReference type="Proteomes" id="UP000055702">
    <property type="component" value="Unassembled WGS sequence"/>
</dbReference>